<sequence length="101" mass="12092">MLTEAHGWELRSTNTNTINTTYWKLKPWLGTRSHRKRTKFYLNYEMHELNSNFVLLLQPTIASKSGMEWKSFKRGVQRYLEGANDGRNRWEFAEETDGEQY</sequence>
<proteinExistence type="predicted"/>
<keyword evidence="2" id="KW-1185">Reference proteome</keyword>
<evidence type="ECO:0000313" key="2">
    <source>
        <dbReference type="Proteomes" id="UP000250235"/>
    </source>
</evidence>
<organism evidence="1 2">
    <name type="scientific">Dorcoceras hygrometricum</name>
    <dbReference type="NCBI Taxonomy" id="472368"/>
    <lineage>
        <taxon>Eukaryota</taxon>
        <taxon>Viridiplantae</taxon>
        <taxon>Streptophyta</taxon>
        <taxon>Embryophyta</taxon>
        <taxon>Tracheophyta</taxon>
        <taxon>Spermatophyta</taxon>
        <taxon>Magnoliopsida</taxon>
        <taxon>eudicotyledons</taxon>
        <taxon>Gunneridae</taxon>
        <taxon>Pentapetalae</taxon>
        <taxon>asterids</taxon>
        <taxon>lamiids</taxon>
        <taxon>Lamiales</taxon>
        <taxon>Gesneriaceae</taxon>
        <taxon>Didymocarpoideae</taxon>
        <taxon>Trichosporeae</taxon>
        <taxon>Loxocarpinae</taxon>
        <taxon>Dorcoceras</taxon>
    </lineage>
</organism>
<dbReference type="EMBL" id="KQ987421">
    <property type="protein sequence ID" value="KZV57177.1"/>
    <property type="molecule type" value="Genomic_DNA"/>
</dbReference>
<protein>
    <submittedName>
        <fullName evidence="1">Uncharacterized protein</fullName>
    </submittedName>
</protein>
<dbReference type="Proteomes" id="UP000250235">
    <property type="component" value="Unassembled WGS sequence"/>
</dbReference>
<gene>
    <name evidence="1" type="ORF">F511_13412</name>
</gene>
<dbReference type="AlphaFoldDB" id="A0A2Z7DDF3"/>
<accession>A0A2Z7DDF3</accession>
<name>A0A2Z7DDF3_9LAMI</name>
<reference evidence="1 2" key="1">
    <citation type="journal article" date="2015" name="Proc. Natl. Acad. Sci. U.S.A.">
        <title>The resurrection genome of Boea hygrometrica: A blueprint for survival of dehydration.</title>
        <authorList>
            <person name="Xiao L."/>
            <person name="Yang G."/>
            <person name="Zhang L."/>
            <person name="Yang X."/>
            <person name="Zhao S."/>
            <person name="Ji Z."/>
            <person name="Zhou Q."/>
            <person name="Hu M."/>
            <person name="Wang Y."/>
            <person name="Chen M."/>
            <person name="Xu Y."/>
            <person name="Jin H."/>
            <person name="Xiao X."/>
            <person name="Hu G."/>
            <person name="Bao F."/>
            <person name="Hu Y."/>
            <person name="Wan P."/>
            <person name="Li L."/>
            <person name="Deng X."/>
            <person name="Kuang T."/>
            <person name="Xiang C."/>
            <person name="Zhu J.K."/>
            <person name="Oliver M.J."/>
            <person name="He Y."/>
        </authorList>
    </citation>
    <scope>NUCLEOTIDE SEQUENCE [LARGE SCALE GENOMIC DNA]</scope>
    <source>
        <strain evidence="2">cv. XS01</strain>
    </source>
</reference>
<evidence type="ECO:0000313" key="1">
    <source>
        <dbReference type="EMBL" id="KZV57177.1"/>
    </source>
</evidence>